<dbReference type="EMBL" id="JH650969">
    <property type="protein sequence ID" value="EXA50662.1"/>
    <property type="molecule type" value="Genomic_DNA"/>
</dbReference>
<dbReference type="HOGENOM" id="CLU_3125078_0_0_1"/>
<dbReference type="Proteomes" id="UP000030751">
    <property type="component" value="Unassembled WGS sequence"/>
</dbReference>
<evidence type="ECO:0000313" key="1">
    <source>
        <dbReference type="EMBL" id="EXA50662.1"/>
    </source>
</evidence>
<reference evidence="1" key="1">
    <citation type="submission" date="2011-10" db="EMBL/GenBank/DDBJ databases">
        <title>The Genome Sequence of Fusarium oxysporum HDV247.</title>
        <authorList>
            <consortium name="The Broad Institute Genome Sequencing Platform"/>
            <person name="Ma L.-J."/>
            <person name="Gale L.R."/>
            <person name="Schwartz D.C."/>
            <person name="Zhou S."/>
            <person name="Corby-Kistler H."/>
            <person name="Young S.K."/>
            <person name="Zeng Q."/>
            <person name="Gargeya S."/>
            <person name="Fitzgerald M."/>
            <person name="Haas B."/>
            <person name="Abouelleil A."/>
            <person name="Alvarado L."/>
            <person name="Arachchi H.M."/>
            <person name="Berlin A."/>
            <person name="Brown A."/>
            <person name="Chapman S.B."/>
            <person name="Chen Z."/>
            <person name="Dunbar C."/>
            <person name="Freedman E."/>
            <person name="Gearin G."/>
            <person name="Goldberg J."/>
            <person name="Griggs A."/>
            <person name="Gujja S."/>
            <person name="Heiman D."/>
            <person name="Howarth C."/>
            <person name="Larson L."/>
            <person name="Lui A."/>
            <person name="MacDonald P.J.P."/>
            <person name="Montmayeur A."/>
            <person name="Murphy C."/>
            <person name="Neiman D."/>
            <person name="Pearson M."/>
            <person name="Priest M."/>
            <person name="Roberts A."/>
            <person name="Saif S."/>
            <person name="Shea T."/>
            <person name="Shenoy N."/>
            <person name="Sisk P."/>
            <person name="Stolte C."/>
            <person name="Sykes S."/>
            <person name="Wortman J."/>
            <person name="Nusbaum C."/>
            <person name="Birren B."/>
        </authorList>
    </citation>
    <scope>NUCLEOTIDE SEQUENCE [LARGE SCALE GENOMIC DNA]</scope>
    <source>
        <strain evidence="1">HDV247</strain>
    </source>
</reference>
<reference evidence="1" key="2">
    <citation type="submission" date="2012-05" db="EMBL/GenBank/DDBJ databases">
        <title>Annotation of the Genome Sequence of Fusarium oxysporum HDV247.</title>
        <authorList>
            <consortium name="The Broad Institute Genomics Platform"/>
            <person name="Ma L.-J."/>
            <person name="Corby-Kistler H."/>
            <person name="Broz K."/>
            <person name="Gale L.R."/>
            <person name="Jonkers W."/>
            <person name="O'Donnell K."/>
            <person name="Ploetz R."/>
            <person name="Steinberg C."/>
            <person name="Schwartz D.C."/>
            <person name="VanEtten H."/>
            <person name="Zhou S."/>
            <person name="Young S.K."/>
            <person name="Zeng Q."/>
            <person name="Gargeya S."/>
            <person name="Fitzgerald M."/>
            <person name="Abouelleil A."/>
            <person name="Alvarado L."/>
            <person name="Chapman S.B."/>
            <person name="Gainer-Dewar J."/>
            <person name="Goldberg J."/>
            <person name="Griggs A."/>
            <person name="Gujja S."/>
            <person name="Hansen M."/>
            <person name="Howarth C."/>
            <person name="Imamovic A."/>
            <person name="Ireland A."/>
            <person name="Larimer J."/>
            <person name="McCowan C."/>
            <person name="Murphy C."/>
            <person name="Pearson M."/>
            <person name="Poon T.W."/>
            <person name="Priest M."/>
            <person name="Roberts A."/>
            <person name="Saif S."/>
            <person name="Shea T."/>
            <person name="Sykes S."/>
            <person name="Wortman J."/>
            <person name="Nusbaum C."/>
            <person name="Birren B."/>
        </authorList>
    </citation>
    <scope>NUCLEOTIDE SEQUENCE</scope>
    <source>
        <strain evidence="1">HDV247</strain>
    </source>
</reference>
<sequence length="50" mass="5663">MHRGYNQHQAAVLDDNVDWACNGAIASTHRCNTYHTDETVTASKAEQQFR</sequence>
<protein>
    <submittedName>
        <fullName evidence="1">Uncharacterized protein</fullName>
    </submittedName>
</protein>
<accession>W9Q7U2</accession>
<name>W9Q7U2_FUSOX</name>
<organism evidence="1">
    <name type="scientific">Fusarium oxysporum f. sp. pisi HDV247</name>
    <dbReference type="NCBI Taxonomy" id="1080344"/>
    <lineage>
        <taxon>Eukaryota</taxon>
        <taxon>Fungi</taxon>
        <taxon>Dikarya</taxon>
        <taxon>Ascomycota</taxon>
        <taxon>Pezizomycotina</taxon>
        <taxon>Sordariomycetes</taxon>
        <taxon>Hypocreomycetidae</taxon>
        <taxon>Hypocreales</taxon>
        <taxon>Nectriaceae</taxon>
        <taxon>Fusarium</taxon>
        <taxon>Fusarium oxysporum species complex</taxon>
    </lineage>
</organism>
<proteinExistence type="predicted"/>
<dbReference type="AlphaFoldDB" id="W9Q7U2"/>
<gene>
    <name evidence="1" type="ORF">FOVG_03263</name>
</gene>